<protein>
    <submittedName>
        <fullName evidence="5">Relaxase domain-containing protein</fullName>
    </submittedName>
</protein>
<feature type="compositionally biased region" description="Basic and acidic residues" evidence="3">
    <location>
        <begin position="654"/>
        <end position="663"/>
    </location>
</feature>
<feature type="region of interest" description="Disordered" evidence="3">
    <location>
        <begin position="619"/>
        <end position="663"/>
    </location>
</feature>
<keyword evidence="6" id="KW-1185">Reference proteome</keyword>
<dbReference type="GO" id="GO:0003678">
    <property type="term" value="F:DNA helicase activity"/>
    <property type="evidence" value="ECO:0007669"/>
    <property type="project" value="UniProtKB-ARBA"/>
</dbReference>
<feature type="compositionally biased region" description="Pro residues" evidence="3">
    <location>
        <begin position="626"/>
        <end position="637"/>
    </location>
</feature>
<evidence type="ECO:0000313" key="5">
    <source>
        <dbReference type="EMBL" id="MBJ7599760.1"/>
    </source>
</evidence>
<proteinExistence type="predicted"/>
<evidence type="ECO:0000256" key="1">
    <source>
        <dbReference type="ARBA" id="ARBA00022741"/>
    </source>
</evidence>
<feature type="domain" description="TrwC relaxase" evidence="4">
    <location>
        <begin position="17"/>
        <end position="319"/>
    </location>
</feature>
<dbReference type="SUPFAM" id="SSF52540">
    <property type="entry name" value="P-loop containing nucleoside triphosphate hydrolases"/>
    <property type="match status" value="1"/>
</dbReference>
<dbReference type="GO" id="GO:0005524">
    <property type="term" value="F:ATP binding"/>
    <property type="evidence" value="ECO:0007669"/>
    <property type="project" value="UniProtKB-KW"/>
</dbReference>
<evidence type="ECO:0000256" key="2">
    <source>
        <dbReference type="ARBA" id="ARBA00022840"/>
    </source>
</evidence>
<organism evidence="5 6">
    <name type="scientific">Candidatus Nephthysia bennettiae</name>
    <dbReference type="NCBI Taxonomy" id="3127016"/>
    <lineage>
        <taxon>Bacteria</taxon>
        <taxon>Bacillati</taxon>
        <taxon>Candidatus Dormiibacterota</taxon>
        <taxon>Candidatus Dormibacteria</taxon>
        <taxon>Candidatus Dormibacterales</taxon>
        <taxon>Candidatus Dormibacteraceae</taxon>
        <taxon>Candidatus Nephthysia</taxon>
    </lineage>
</organism>
<evidence type="ECO:0000259" key="4">
    <source>
        <dbReference type="Pfam" id="PF08751"/>
    </source>
</evidence>
<dbReference type="Gene3D" id="3.40.50.300">
    <property type="entry name" value="P-loop containing nucleotide triphosphate hydrolases"/>
    <property type="match status" value="1"/>
</dbReference>
<dbReference type="InterPro" id="IPR014862">
    <property type="entry name" value="TrwC"/>
</dbReference>
<evidence type="ECO:0000313" key="6">
    <source>
        <dbReference type="Proteomes" id="UP000612893"/>
    </source>
</evidence>
<dbReference type="PANTHER" id="PTHR43788">
    <property type="entry name" value="DNA2/NAM7 HELICASE FAMILY MEMBER"/>
    <property type="match status" value="1"/>
</dbReference>
<dbReference type="InterPro" id="IPR050534">
    <property type="entry name" value="Coronavir_polyprotein_1ab"/>
</dbReference>
<dbReference type="NCBIfam" id="NF041492">
    <property type="entry name" value="MobF"/>
    <property type="match status" value="1"/>
</dbReference>
<reference evidence="5" key="1">
    <citation type="submission" date="2020-10" db="EMBL/GenBank/DDBJ databases">
        <title>Ca. Dormibacterota MAGs.</title>
        <authorList>
            <person name="Montgomery K."/>
        </authorList>
    </citation>
    <scope>NUCLEOTIDE SEQUENCE [LARGE SCALE GENOMIC DNA]</scope>
    <source>
        <strain evidence="5">SC8812_S17_10</strain>
    </source>
</reference>
<dbReference type="AlphaFoldDB" id="A0A934KCN7"/>
<evidence type="ECO:0000256" key="3">
    <source>
        <dbReference type="SAM" id="MobiDB-lite"/>
    </source>
</evidence>
<accession>A0A934KCN7</accession>
<dbReference type="InterPro" id="IPR027417">
    <property type="entry name" value="P-loop_NTPase"/>
</dbReference>
<name>A0A934KCN7_9BACT</name>
<sequence>MAFSHHKLEVGGDQSAGAITTYLADPQSKTGEYYSESSRAPMRWAASDRAKAFLGLGDHVELWKVESLLRGQHPLTGELIRRFGPTQTMIGGIDVTLSPAPKSVSVLWALADPELKRQIEGMVVGAVAGAIAAMTKHVPLVRERYGPGKNDVRAIKANDVVAVQALHTTARLSEKGDIPDPQLHLHTVLFSDLRENGQLRAIDSLLILRYRSEVDAEAQASLAWKLEQAGFEVERIPIFGKGDHIKRIGWELKGIPPSLIEAMSGRSREIADLSRKYREETGRAAEGPAWERYVNDARGPKSRKSAAEMHAAWQAEAEEHGLVPVQVRQLAAEAEVRSWSWSDPGPESERADQLRKEILHDLCRDHALVPERHLDALTQWRAIGLLSPYVAGTVVAKMFGDGDLLRTSEGQVTTLEVLAQEQRANRALKTLLDQDPSAPISTERLEREFDRAKEDGRPFDLGQREAIALALSGARFVSIAGPAGTGKGYAGKAMVDLWHEQGRHVYALAVAGRTAQQAGHDTGAEPMTLDGLHAQLRSHALHLDRSDVLLVDEAAMIDHERYANLLEDAAYNRATVVQIGDDAQLNPVGPGGLWTIFHGLVGAVGAATELRVVHRARNPYVSGRGPAPPLRDPPAAPPGHGHPVVGQQSGWRDAGGHLERRAR</sequence>
<dbReference type="Proteomes" id="UP000612893">
    <property type="component" value="Unassembled WGS sequence"/>
</dbReference>
<dbReference type="SUPFAM" id="SSF55464">
    <property type="entry name" value="Origin of replication-binding domain, RBD-like"/>
    <property type="match status" value="1"/>
</dbReference>
<keyword evidence="2" id="KW-0067">ATP-binding</keyword>
<dbReference type="EMBL" id="JAEKNR010000171">
    <property type="protein sequence ID" value="MBJ7599760.1"/>
    <property type="molecule type" value="Genomic_DNA"/>
</dbReference>
<keyword evidence="1" id="KW-0547">Nucleotide-binding</keyword>
<comment type="caution">
    <text evidence="5">The sequence shown here is derived from an EMBL/GenBank/DDBJ whole genome shotgun (WGS) entry which is preliminary data.</text>
</comment>
<dbReference type="Pfam" id="PF13604">
    <property type="entry name" value="AAA_30"/>
    <property type="match status" value="1"/>
</dbReference>
<dbReference type="Pfam" id="PF08751">
    <property type="entry name" value="TrwC"/>
    <property type="match status" value="1"/>
</dbReference>
<gene>
    <name evidence="5" type="ORF">JF922_16995</name>
</gene>
<dbReference type="RefSeq" id="WP_338203368.1">
    <property type="nucleotide sequence ID" value="NZ_JAEKNR010000171.1"/>
</dbReference>
<dbReference type="PANTHER" id="PTHR43788:SF6">
    <property type="entry name" value="DNA HELICASE B"/>
    <property type="match status" value="1"/>
</dbReference>